<sequence>MFEEQPFSTKTIYGLTKKMDNKPDVKLKHCRKYFSQQWDREGLPTSIKEMLLVYFGNVDLRNYDRQSAEDLKEIYDKAGFRIKN</sequence>
<evidence type="ECO:0000313" key="2">
    <source>
        <dbReference type="Proteomes" id="UP000185744"/>
    </source>
</evidence>
<dbReference type="InParanoid" id="A0A1Q6DWX6"/>
<protein>
    <submittedName>
        <fullName evidence="1">XerD/XerC family integrase</fullName>
    </submittedName>
</protein>
<keyword evidence="2" id="KW-1185">Reference proteome</keyword>
<proteinExistence type="predicted"/>
<reference evidence="1" key="1">
    <citation type="submission" date="2016-12" db="EMBL/GenBank/DDBJ databases">
        <title>Discovery of methanogenic haloarchaea.</title>
        <authorList>
            <person name="Sorokin D.Y."/>
            <person name="Makarova K.S."/>
            <person name="Abbas B."/>
            <person name="Ferrer M."/>
            <person name="Golyshin P.N."/>
        </authorList>
    </citation>
    <scope>NUCLEOTIDE SEQUENCE [LARGE SCALE GENOMIC DNA]</scope>
    <source>
        <strain evidence="1">HMET1</strain>
    </source>
</reference>
<name>A0A1Q6DWX6_METT1</name>
<gene>
    <name evidence="1" type="ORF">BTN85_1315</name>
</gene>
<comment type="caution">
    <text evidence="1">The sequence shown here is derived from an EMBL/GenBank/DDBJ whole genome shotgun (WGS) entry which is preliminary data.</text>
</comment>
<dbReference type="AlphaFoldDB" id="A0A1Q6DWX6"/>
<evidence type="ECO:0000313" key="1">
    <source>
        <dbReference type="EMBL" id="OKY78812.1"/>
    </source>
</evidence>
<organism evidence="1 2">
    <name type="scientific">Methanohalarchaeum thermophilum</name>
    <dbReference type="NCBI Taxonomy" id="1903181"/>
    <lineage>
        <taxon>Archaea</taxon>
        <taxon>Methanobacteriati</taxon>
        <taxon>Methanobacteriota</taxon>
        <taxon>Methanonatronarchaeia</taxon>
        <taxon>Methanonatronarchaeales</taxon>
        <taxon>Methanonatronarchaeaceae</taxon>
        <taxon>Candidatus Methanohalarchaeum</taxon>
    </lineage>
</organism>
<dbReference type="EMBL" id="MSDW01000001">
    <property type="protein sequence ID" value="OKY78812.1"/>
    <property type="molecule type" value="Genomic_DNA"/>
</dbReference>
<dbReference type="Proteomes" id="UP000185744">
    <property type="component" value="Unassembled WGS sequence"/>
</dbReference>
<accession>A0A1Q6DWX6</accession>